<protein>
    <submittedName>
        <fullName evidence="1">Uncharacterized protein</fullName>
    </submittedName>
</protein>
<gene>
    <name evidence="1" type="ORF">Rhow_006698</name>
</gene>
<accession>A0A402CG92</accession>
<organism evidence="1 2">
    <name type="scientific">Rhodococcus wratislaviensis</name>
    <name type="common">Tsukamurella wratislaviensis</name>
    <dbReference type="NCBI Taxonomy" id="44752"/>
    <lineage>
        <taxon>Bacteria</taxon>
        <taxon>Bacillati</taxon>
        <taxon>Actinomycetota</taxon>
        <taxon>Actinomycetes</taxon>
        <taxon>Mycobacteriales</taxon>
        <taxon>Nocardiaceae</taxon>
        <taxon>Rhodococcus</taxon>
    </lineage>
</organism>
<comment type="caution">
    <text evidence="1">The sequence shown here is derived from an EMBL/GenBank/DDBJ whole genome shotgun (WGS) entry which is preliminary data.</text>
</comment>
<dbReference type="AlphaFoldDB" id="A0A402CG92"/>
<name>A0A402CG92_RHOWR</name>
<sequence length="59" mass="6460">MIAAIHSTCDHEIQSAGSSRGAALFGEQQLCRRRLVFDDYVIPPEIIETGNHICGVGFE</sequence>
<evidence type="ECO:0000313" key="2">
    <source>
        <dbReference type="Proteomes" id="UP000287519"/>
    </source>
</evidence>
<dbReference type="Proteomes" id="UP000287519">
    <property type="component" value="Unassembled WGS sequence"/>
</dbReference>
<evidence type="ECO:0000313" key="1">
    <source>
        <dbReference type="EMBL" id="GCE42569.1"/>
    </source>
</evidence>
<dbReference type="EMBL" id="BHYM01000060">
    <property type="protein sequence ID" value="GCE42569.1"/>
    <property type="molecule type" value="Genomic_DNA"/>
</dbReference>
<keyword evidence="2" id="KW-1185">Reference proteome</keyword>
<reference evidence="1 2" key="1">
    <citation type="submission" date="2018-11" db="EMBL/GenBank/DDBJ databases">
        <title>Microbial catabolism of amino acid.</title>
        <authorList>
            <person name="Hibi M."/>
            <person name="Ogawa J."/>
        </authorList>
    </citation>
    <scope>NUCLEOTIDE SEQUENCE [LARGE SCALE GENOMIC DNA]</scope>
    <source>
        <strain evidence="1 2">C31-06</strain>
    </source>
</reference>
<proteinExistence type="predicted"/>